<comment type="caution">
    <text evidence="2">The sequence shown here is derived from an EMBL/GenBank/DDBJ whole genome shotgun (WGS) entry which is preliminary data.</text>
</comment>
<name>A0A4Q0XIV4_9FLAO</name>
<evidence type="ECO:0000313" key="3">
    <source>
        <dbReference type="Proteomes" id="UP000289792"/>
    </source>
</evidence>
<dbReference type="RefSeq" id="WP_129017243.1">
    <property type="nucleotide sequence ID" value="NZ_SDDZ01000004.1"/>
</dbReference>
<dbReference type="Proteomes" id="UP000289792">
    <property type="component" value="Unassembled WGS sequence"/>
</dbReference>
<accession>A0A4Q0XIV4</accession>
<proteinExistence type="predicted"/>
<dbReference type="OrthoDB" id="767251at2"/>
<dbReference type="Gene3D" id="2.60.40.1250">
    <property type="entry name" value="Thiol:disulfide interchange protein DsbD, N-terminal domain"/>
    <property type="match status" value="1"/>
</dbReference>
<dbReference type="EMBL" id="SDDZ01000004">
    <property type="protein sequence ID" value="RXJ50273.1"/>
    <property type="molecule type" value="Genomic_DNA"/>
</dbReference>
<feature type="domain" description="Thiol:disulfide interchange protein DsbD N-terminal" evidence="1">
    <location>
        <begin position="66"/>
        <end position="171"/>
    </location>
</feature>
<organism evidence="2 3">
    <name type="scientific">Gelidibacter gilvus</name>
    <dbReference type="NCBI Taxonomy" id="59602"/>
    <lineage>
        <taxon>Bacteria</taxon>
        <taxon>Pseudomonadati</taxon>
        <taxon>Bacteroidota</taxon>
        <taxon>Flavobacteriia</taxon>
        <taxon>Flavobacteriales</taxon>
        <taxon>Flavobacteriaceae</taxon>
        <taxon>Gelidibacter</taxon>
    </lineage>
</organism>
<evidence type="ECO:0000259" key="1">
    <source>
        <dbReference type="Pfam" id="PF11412"/>
    </source>
</evidence>
<reference evidence="2 3" key="1">
    <citation type="submission" date="2019-01" db="EMBL/GenBank/DDBJ databases">
        <title>Genome sequence of the Antarctic species Gelidibacter gilvus ACAM 158(T).</title>
        <authorList>
            <person name="Bowman J.P."/>
        </authorList>
    </citation>
    <scope>NUCLEOTIDE SEQUENCE [LARGE SCALE GENOMIC DNA]</scope>
    <source>
        <strain evidence="2 3">IC158</strain>
    </source>
</reference>
<sequence length="177" mass="20320">MNKLSLIILIVIFISCKNESKNPESNEENVKSEILSSNSNKEKVKTNTSLKIVEPVKWTTKTNQISETDYELIIVANIEDDYHLYSQKVPENGPLPTVFIFEENDDYDLVGTTSEEEGRTTHDPTFDMEIKSFKNKAVFKQLVKMKKKNSKIMAEIEFMSCNDSQCLTGYSDIEFQI</sequence>
<dbReference type="InterPro" id="IPR036929">
    <property type="entry name" value="DsbDN_sf"/>
</dbReference>
<evidence type="ECO:0000313" key="2">
    <source>
        <dbReference type="EMBL" id="RXJ50273.1"/>
    </source>
</evidence>
<dbReference type="Pfam" id="PF11412">
    <property type="entry name" value="DsbD_N"/>
    <property type="match status" value="1"/>
</dbReference>
<protein>
    <submittedName>
        <fullName evidence="2">Cytochrome C biogenesis protein</fullName>
    </submittedName>
</protein>
<dbReference type="AlphaFoldDB" id="A0A4Q0XIV4"/>
<keyword evidence="3" id="KW-1185">Reference proteome</keyword>
<dbReference type="InterPro" id="IPR028250">
    <property type="entry name" value="DsbDN"/>
</dbReference>
<gene>
    <name evidence="2" type="ORF">ESZ48_09860</name>
</gene>
<dbReference type="PROSITE" id="PS51257">
    <property type="entry name" value="PROKAR_LIPOPROTEIN"/>
    <property type="match status" value="1"/>
</dbReference>